<name>A0ABQ1NKZ6_9BACI</name>
<reference evidence="2" key="1">
    <citation type="journal article" date="2019" name="Int. J. Syst. Evol. Microbiol.">
        <title>The Global Catalogue of Microorganisms (GCM) 10K type strain sequencing project: providing services to taxonomists for standard genome sequencing and annotation.</title>
        <authorList>
            <consortium name="The Broad Institute Genomics Platform"/>
            <consortium name="The Broad Institute Genome Sequencing Center for Infectious Disease"/>
            <person name="Wu L."/>
            <person name="Ma J."/>
        </authorList>
    </citation>
    <scope>NUCLEOTIDE SEQUENCE [LARGE SCALE GENOMIC DNA]</scope>
    <source>
        <strain evidence="2">CCM 7282</strain>
    </source>
</reference>
<evidence type="ECO:0000313" key="2">
    <source>
        <dbReference type="Proteomes" id="UP000619534"/>
    </source>
</evidence>
<dbReference type="EMBL" id="BMCJ01000001">
    <property type="protein sequence ID" value="GGC79740.1"/>
    <property type="molecule type" value="Genomic_DNA"/>
</dbReference>
<organism evidence="1 2">
    <name type="scientific">Thalassobacillus devorans</name>
    <dbReference type="NCBI Taxonomy" id="279813"/>
    <lineage>
        <taxon>Bacteria</taxon>
        <taxon>Bacillati</taxon>
        <taxon>Bacillota</taxon>
        <taxon>Bacilli</taxon>
        <taxon>Bacillales</taxon>
        <taxon>Bacillaceae</taxon>
        <taxon>Thalassobacillus</taxon>
    </lineage>
</organism>
<comment type="caution">
    <text evidence="1">The sequence shown here is derived from an EMBL/GenBank/DDBJ whole genome shotgun (WGS) entry which is preliminary data.</text>
</comment>
<accession>A0ABQ1NKZ6</accession>
<proteinExistence type="predicted"/>
<sequence>MIKRDNNKGKREVFEIMRDKIEVMSDTFENKREIKFLIETTQEMKRGQINNTAGSCQRCFAYL</sequence>
<dbReference type="Proteomes" id="UP000619534">
    <property type="component" value="Unassembled WGS sequence"/>
</dbReference>
<evidence type="ECO:0000313" key="1">
    <source>
        <dbReference type="EMBL" id="GGC79740.1"/>
    </source>
</evidence>
<gene>
    <name evidence="1" type="ORF">GCM10007216_07790</name>
</gene>
<keyword evidence="2" id="KW-1185">Reference proteome</keyword>
<protein>
    <submittedName>
        <fullName evidence="1">Uncharacterized protein</fullName>
    </submittedName>
</protein>